<dbReference type="FunFam" id="3.30.200.20:FF:000465">
    <property type="entry name" value="Cysteine-rich receptor-like protein kinase 6"/>
    <property type="match status" value="1"/>
</dbReference>
<dbReference type="PANTHER" id="PTHR45707:SF59">
    <property type="entry name" value="PROTEIN KINASE DOMAIN-CONTAINING PROTEIN"/>
    <property type="match status" value="1"/>
</dbReference>
<keyword evidence="2 5" id="KW-0547">Nucleotide-binding</keyword>
<keyword evidence="3" id="KW-0418">Kinase</keyword>
<name>A0AAQ3PL18_PASNO</name>
<keyword evidence="4 5" id="KW-0067">ATP-binding</keyword>
<evidence type="ECO:0000256" key="2">
    <source>
        <dbReference type="ARBA" id="ARBA00022741"/>
    </source>
</evidence>
<dbReference type="Pfam" id="PF00069">
    <property type="entry name" value="Pkinase"/>
    <property type="match status" value="1"/>
</dbReference>
<dbReference type="Gene3D" id="3.30.200.20">
    <property type="entry name" value="Phosphorylase Kinase, domain 1"/>
    <property type="match status" value="1"/>
</dbReference>
<evidence type="ECO:0000256" key="3">
    <source>
        <dbReference type="ARBA" id="ARBA00022777"/>
    </source>
</evidence>
<evidence type="ECO:0000313" key="7">
    <source>
        <dbReference type="EMBL" id="WVZ53907.1"/>
    </source>
</evidence>
<dbReference type="InterPro" id="IPR011009">
    <property type="entry name" value="Kinase-like_dom_sf"/>
</dbReference>
<keyword evidence="8" id="KW-1185">Reference proteome</keyword>
<dbReference type="Gene3D" id="1.10.510.10">
    <property type="entry name" value="Transferase(Phosphotransferase) domain 1"/>
    <property type="match status" value="1"/>
</dbReference>
<dbReference type="PROSITE" id="PS50011">
    <property type="entry name" value="PROTEIN_KINASE_DOM"/>
    <property type="match status" value="1"/>
</dbReference>
<dbReference type="InterPro" id="IPR017441">
    <property type="entry name" value="Protein_kinase_ATP_BS"/>
</dbReference>
<dbReference type="InterPro" id="IPR021864">
    <property type="entry name" value="DUF3475"/>
</dbReference>
<dbReference type="PROSITE" id="PS00107">
    <property type="entry name" value="PROTEIN_KINASE_ATP"/>
    <property type="match status" value="1"/>
</dbReference>
<protein>
    <recommendedName>
        <fullName evidence="6">Protein kinase domain-containing protein</fullName>
    </recommendedName>
</protein>
<feature type="domain" description="Protein kinase" evidence="6">
    <location>
        <begin position="51"/>
        <end position="340"/>
    </location>
</feature>
<dbReference type="InterPro" id="IPR007700">
    <property type="entry name" value="DUF668"/>
</dbReference>
<dbReference type="InterPro" id="IPR008271">
    <property type="entry name" value="Ser/Thr_kinase_AS"/>
</dbReference>
<dbReference type="AlphaFoldDB" id="A0AAQ3PL18"/>
<evidence type="ECO:0000256" key="1">
    <source>
        <dbReference type="ARBA" id="ARBA00022679"/>
    </source>
</evidence>
<dbReference type="SMART" id="SM00220">
    <property type="entry name" value="S_TKc"/>
    <property type="match status" value="1"/>
</dbReference>
<dbReference type="GO" id="GO:0004672">
    <property type="term" value="F:protein kinase activity"/>
    <property type="evidence" value="ECO:0007669"/>
    <property type="project" value="InterPro"/>
</dbReference>
<sequence length="755" mass="85262">MVKFAIRRACRRPGRQELQACRLPVQGKPVGNLGRKLELPLHYLKDITDNFSPNREIGRGGFGVVYKGIEVHSGVVIAVKKLKPILGIQERQFKNEVNHLARVNHENIVKLIGYCDETKERPVYDDYRQKYVMAEVQEKLLCYEYLSNGSLDNILRDESGRLDWQKRYKIITGICQGLCHLHEGLDNNPIVHMDLKPSNILLDANMVPKIADFGLSRLFSEEQTRTYTMNVMGSIGYMAPEYCHRGEISTKSDIYSLGVLILEIITGEKNYKSRGNMSGEQFIENVRENWTTMSAIMSKYPSLEYDCLLHIQRCIEIGLNCVETGQERRPSAREISVKMLCGESSYGVDDQIGIVAFEVSNTIFRGSTLMKTLSKQSMEHLKEVVFSSGGPRNLISEDHSQLLVLVEADIREDLRQFSTEVTRFGNQCKEPYWHCLDRLQSELRPGETSDETVISNIQYLIKLAQRTSELYQEMSALDNLYMTLEDPNASEAIWISVKNKKNIVKNLKRKSLWPKKMEEIMDKLVDFVYFLQLEINTAFPKKHGDQSSNFHQMLGPAGLALQYAKAFPSYGAVNNKARDSLYQALPPCIKRRLRQPSRIVLTIAEARAKMDTILQWLLPAAESTRVTAAACLDNAFAAMLPPHSGGAHAPSPALRHAVILLHVCPPPCSTTSTGEGRRGDRAVSSSPCFQGGVFEDVDADESEDRLITVSAMLGHENARVNRIETLYYANKETTEGYVLDLLWALQDYIDGISMA</sequence>
<keyword evidence="1" id="KW-0808">Transferase</keyword>
<accession>A0AAQ3PL18</accession>
<dbReference type="Pfam" id="PF05003">
    <property type="entry name" value="DUF668"/>
    <property type="match status" value="1"/>
</dbReference>
<dbReference type="PANTHER" id="PTHR45707">
    <property type="entry name" value="C2 CALCIUM/LIPID-BINDING PLANT PHOSPHORIBOSYLTRANSFERASE FAMILY PROTEIN"/>
    <property type="match status" value="1"/>
</dbReference>
<dbReference type="GO" id="GO:0005524">
    <property type="term" value="F:ATP binding"/>
    <property type="evidence" value="ECO:0007669"/>
    <property type="project" value="UniProtKB-UniRule"/>
</dbReference>
<evidence type="ECO:0000256" key="5">
    <source>
        <dbReference type="PROSITE-ProRule" id="PRU10141"/>
    </source>
</evidence>
<dbReference type="EMBL" id="CP144745">
    <property type="protein sequence ID" value="WVZ53907.1"/>
    <property type="molecule type" value="Genomic_DNA"/>
</dbReference>
<dbReference type="Proteomes" id="UP001341281">
    <property type="component" value="Chromosome 01"/>
</dbReference>
<organism evidence="7 8">
    <name type="scientific">Paspalum notatum var. saurae</name>
    <dbReference type="NCBI Taxonomy" id="547442"/>
    <lineage>
        <taxon>Eukaryota</taxon>
        <taxon>Viridiplantae</taxon>
        <taxon>Streptophyta</taxon>
        <taxon>Embryophyta</taxon>
        <taxon>Tracheophyta</taxon>
        <taxon>Spermatophyta</taxon>
        <taxon>Magnoliopsida</taxon>
        <taxon>Liliopsida</taxon>
        <taxon>Poales</taxon>
        <taxon>Poaceae</taxon>
        <taxon>PACMAD clade</taxon>
        <taxon>Panicoideae</taxon>
        <taxon>Andropogonodae</taxon>
        <taxon>Paspaleae</taxon>
        <taxon>Paspalinae</taxon>
        <taxon>Paspalum</taxon>
    </lineage>
</organism>
<gene>
    <name evidence="7" type="ORF">U9M48_004794</name>
</gene>
<proteinExistence type="predicted"/>
<evidence type="ECO:0000259" key="6">
    <source>
        <dbReference type="PROSITE" id="PS50011"/>
    </source>
</evidence>
<dbReference type="Pfam" id="PF11961">
    <property type="entry name" value="DUF3475"/>
    <property type="match status" value="1"/>
</dbReference>
<dbReference type="FunFam" id="1.10.510.10:FF:000625">
    <property type="entry name" value="Cysteine-rich receptor-like protein kinase 6"/>
    <property type="match status" value="1"/>
</dbReference>
<dbReference type="GO" id="GO:0045927">
    <property type="term" value="P:positive regulation of growth"/>
    <property type="evidence" value="ECO:0007669"/>
    <property type="project" value="InterPro"/>
</dbReference>
<dbReference type="PROSITE" id="PS00108">
    <property type="entry name" value="PROTEIN_KINASE_ST"/>
    <property type="match status" value="1"/>
</dbReference>
<reference evidence="7 8" key="1">
    <citation type="submission" date="2024-02" db="EMBL/GenBank/DDBJ databases">
        <title>High-quality chromosome-scale genome assembly of Pensacola bahiagrass (Paspalum notatum Flugge var. saurae).</title>
        <authorList>
            <person name="Vega J.M."/>
            <person name="Podio M."/>
            <person name="Orjuela J."/>
            <person name="Siena L.A."/>
            <person name="Pessino S.C."/>
            <person name="Combes M.C."/>
            <person name="Mariac C."/>
            <person name="Albertini E."/>
            <person name="Pupilli F."/>
            <person name="Ortiz J.P.A."/>
            <person name="Leblanc O."/>
        </authorList>
    </citation>
    <scope>NUCLEOTIDE SEQUENCE [LARGE SCALE GENOMIC DNA]</scope>
    <source>
        <strain evidence="7">R1</strain>
        <tissue evidence="7">Leaf</tissue>
    </source>
</reference>
<dbReference type="InterPro" id="IPR000719">
    <property type="entry name" value="Prot_kinase_dom"/>
</dbReference>
<feature type="binding site" evidence="5">
    <location>
        <position position="81"/>
    </location>
    <ligand>
        <name>ATP</name>
        <dbReference type="ChEBI" id="CHEBI:30616"/>
    </ligand>
</feature>
<dbReference type="SUPFAM" id="SSF56112">
    <property type="entry name" value="Protein kinase-like (PK-like)"/>
    <property type="match status" value="1"/>
</dbReference>
<evidence type="ECO:0000256" key="4">
    <source>
        <dbReference type="ARBA" id="ARBA00022840"/>
    </source>
</evidence>
<evidence type="ECO:0000313" key="8">
    <source>
        <dbReference type="Proteomes" id="UP001341281"/>
    </source>
</evidence>